<dbReference type="RefSeq" id="WP_029162736.1">
    <property type="nucleotide sequence ID" value="NZ_CP009933.1"/>
</dbReference>
<evidence type="ECO:0000256" key="1">
    <source>
        <dbReference type="SAM" id="MobiDB-lite"/>
    </source>
</evidence>
<gene>
    <name evidence="4" type="ORF">CSCA_0825</name>
</gene>
<feature type="region of interest" description="Disordered" evidence="1">
    <location>
        <begin position="82"/>
        <end position="116"/>
    </location>
</feature>
<dbReference type="Pfam" id="PF14285">
    <property type="entry name" value="DUF4367"/>
    <property type="match status" value="1"/>
</dbReference>
<dbReference type="EMBL" id="CP009933">
    <property type="protein sequence ID" value="AKA67950.1"/>
    <property type="molecule type" value="Genomic_DNA"/>
</dbReference>
<feature type="region of interest" description="Disordered" evidence="1">
    <location>
        <begin position="143"/>
        <end position="188"/>
    </location>
</feature>
<keyword evidence="2" id="KW-1133">Transmembrane helix</keyword>
<keyword evidence="5" id="KW-1185">Reference proteome</keyword>
<dbReference type="InterPro" id="IPR025377">
    <property type="entry name" value="DUF4367"/>
</dbReference>
<feature type="transmembrane region" description="Helical" evidence="2">
    <location>
        <begin position="41"/>
        <end position="61"/>
    </location>
</feature>
<dbReference type="Proteomes" id="UP000033115">
    <property type="component" value="Chromosome"/>
</dbReference>
<feature type="domain" description="DUF4367" evidence="3">
    <location>
        <begin position="212"/>
        <end position="311"/>
    </location>
</feature>
<feature type="compositionally biased region" description="Low complexity" evidence="1">
    <location>
        <begin position="150"/>
        <end position="164"/>
    </location>
</feature>
<sequence length="312" mass="35210">MKDKLENFKQISDEILEDICVTDELERKTLEKCNNKRFFKLNPLIVSTISIAALIVTFGLYNHFSHNTNVAYNSVKHEDENNIKKDKELPKIVENKKEDHSKDSTLNDEEKYDSETKNKKINSNTIIENTKLPVDIKNTDTAIKKVDTPSQNSNNTNNKSLNPSEDNLKNAKNDIDKDVDKTAPQGVNLSCSERPLDIEAAEEYFEGKISLPSYVPKGFTLINISIPDNNKKCVKLSYSSDAFYFEILQSKSLSNMQEDKTISVGNNKGCETSVKDANNTNTKISWINSDIQYTLSGNLPENSLIDIAKSIK</sequence>
<accession>A0A0E3M881</accession>
<dbReference type="KEGG" id="csq:CSCA_0825"/>
<protein>
    <recommendedName>
        <fullName evidence="3">DUF4367 domain-containing protein</fullName>
    </recommendedName>
</protein>
<name>A0A0E3M881_CLOSL</name>
<dbReference type="HOGENOM" id="CLU_902256_0_0_9"/>
<dbReference type="STRING" id="1548.CSCA_0825"/>
<organism evidence="4 5">
    <name type="scientific">Clostridium scatologenes</name>
    <dbReference type="NCBI Taxonomy" id="1548"/>
    <lineage>
        <taxon>Bacteria</taxon>
        <taxon>Bacillati</taxon>
        <taxon>Bacillota</taxon>
        <taxon>Clostridia</taxon>
        <taxon>Eubacteriales</taxon>
        <taxon>Clostridiaceae</taxon>
        <taxon>Clostridium</taxon>
    </lineage>
</organism>
<evidence type="ECO:0000313" key="4">
    <source>
        <dbReference type="EMBL" id="AKA67950.1"/>
    </source>
</evidence>
<keyword evidence="2" id="KW-0472">Membrane</keyword>
<evidence type="ECO:0000256" key="2">
    <source>
        <dbReference type="SAM" id="Phobius"/>
    </source>
</evidence>
<feature type="compositionally biased region" description="Basic and acidic residues" evidence="1">
    <location>
        <begin position="166"/>
        <end position="181"/>
    </location>
</feature>
<proteinExistence type="predicted"/>
<evidence type="ECO:0000313" key="5">
    <source>
        <dbReference type="Proteomes" id="UP000033115"/>
    </source>
</evidence>
<reference evidence="4 5" key="1">
    <citation type="journal article" date="2015" name="J. Biotechnol.">
        <title>Complete genome sequence of a malodorant-producing acetogen, Clostridium scatologenes ATCC 25775(T).</title>
        <authorList>
            <person name="Zhu Z."/>
            <person name="Guo T."/>
            <person name="Zheng H."/>
            <person name="Song T."/>
            <person name="Ouyang P."/>
            <person name="Xie J."/>
        </authorList>
    </citation>
    <scope>NUCLEOTIDE SEQUENCE [LARGE SCALE GENOMIC DNA]</scope>
    <source>
        <strain evidence="4 5">ATCC 25775</strain>
    </source>
</reference>
<evidence type="ECO:0000259" key="3">
    <source>
        <dbReference type="Pfam" id="PF14285"/>
    </source>
</evidence>
<keyword evidence="2" id="KW-0812">Transmembrane</keyword>
<dbReference type="AlphaFoldDB" id="A0A0E3M881"/>